<dbReference type="SUPFAM" id="SSF49503">
    <property type="entry name" value="Cupredoxins"/>
    <property type="match status" value="1"/>
</dbReference>
<keyword evidence="5" id="KW-0186">Copper</keyword>
<dbReference type="EMBL" id="WUUU01000126">
    <property type="protein sequence ID" value="MXR21569.1"/>
    <property type="molecule type" value="Genomic_DNA"/>
</dbReference>
<keyword evidence="6 7" id="KW-0472">Membrane</keyword>
<dbReference type="InterPro" id="IPR028871">
    <property type="entry name" value="BlueCu_1_BS"/>
</dbReference>
<feature type="transmembrane region" description="Helical" evidence="7">
    <location>
        <begin position="158"/>
        <end position="177"/>
    </location>
</feature>
<organism evidence="9 10">
    <name type="scientific">Halobacterium bonnevillei</name>
    <dbReference type="NCBI Taxonomy" id="2692200"/>
    <lineage>
        <taxon>Archaea</taxon>
        <taxon>Methanobacteriati</taxon>
        <taxon>Methanobacteriota</taxon>
        <taxon>Stenosarchaea group</taxon>
        <taxon>Halobacteria</taxon>
        <taxon>Halobacteriales</taxon>
        <taxon>Halobacteriaceae</taxon>
        <taxon>Halobacterium</taxon>
    </lineage>
</organism>
<gene>
    <name evidence="9" type="ORF">GRX66_13485</name>
</gene>
<evidence type="ECO:0000259" key="8">
    <source>
        <dbReference type="Pfam" id="PF00127"/>
    </source>
</evidence>
<dbReference type="CDD" id="cd04220">
    <property type="entry name" value="Halocyanin"/>
    <property type="match status" value="1"/>
</dbReference>
<dbReference type="Proteomes" id="UP000471521">
    <property type="component" value="Unassembled WGS sequence"/>
</dbReference>
<dbReference type="PROSITE" id="PS51318">
    <property type="entry name" value="TAT"/>
    <property type="match status" value="1"/>
</dbReference>
<dbReference type="InterPro" id="IPR006311">
    <property type="entry name" value="TAT_signal"/>
</dbReference>
<dbReference type="InterPro" id="IPR000923">
    <property type="entry name" value="BlueCu_1"/>
</dbReference>
<evidence type="ECO:0000256" key="2">
    <source>
        <dbReference type="ARBA" id="ARBA00022448"/>
    </source>
</evidence>
<feature type="domain" description="Blue (type 1) copper" evidence="8">
    <location>
        <begin position="35"/>
        <end position="137"/>
    </location>
</feature>
<evidence type="ECO:0000256" key="5">
    <source>
        <dbReference type="ARBA" id="ARBA00023008"/>
    </source>
</evidence>
<dbReference type="PANTHER" id="PTHR34192:SF10">
    <property type="entry name" value="PLASTOCYANIN MAJOR ISOFORM, CHLOROPLASTIC-RELATED"/>
    <property type="match status" value="1"/>
</dbReference>
<evidence type="ECO:0000256" key="3">
    <source>
        <dbReference type="ARBA" id="ARBA00022723"/>
    </source>
</evidence>
<reference evidence="9 10" key="1">
    <citation type="submission" date="2019-12" db="EMBL/GenBank/DDBJ databases">
        <title>Isolation and characterization of three novel carbon monoxide-oxidizing members of Halobacteria from salione crusts and soils.</title>
        <authorList>
            <person name="Myers M.R."/>
            <person name="King G.M."/>
        </authorList>
    </citation>
    <scope>NUCLEOTIDE SEQUENCE [LARGE SCALE GENOMIC DNA]</scope>
    <source>
        <strain evidence="9 10">PCN9</strain>
    </source>
</reference>
<comment type="subcellular location">
    <subcellularLocation>
        <location evidence="1">Membrane</location>
    </subcellularLocation>
</comment>
<dbReference type="Gene3D" id="2.60.40.420">
    <property type="entry name" value="Cupredoxins - blue copper proteins"/>
    <property type="match status" value="1"/>
</dbReference>
<evidence type="ECO:0000256" key="1">
    <source>
        <dbReference type="ARBA" id="ARBA00004370"/>
    </source>
</evidence>
<keyword evidence="7" id="KW-0812">Transmembrane</keyword>
<protein>
    <submittedName>
        <fullName evidence="9">Plastocyanin</fullName>
    </submittedName>
</protein>
<evidence type="ECO:0000313" key="9">
    <source>
        <dbReference type="EMBL" id="MXR21569.1"/>
    </source>
</evidence>
<dbReference type="AlphaFoldDB" id="A0A6B0SVQ5"/>
<dbReference type="GO" id="GO:0009055">
    <property type="term" value="F:electron transfer activity"/>
    <property type="evidence" value="ECO:0007669"/>
    <property type="project" value="InterPro"/>
</dbReference>
<keyword evidence="10" id="KW-1185">Reference proteome</keyword>
<name>A0A6B0SVQ5_9EURY</name>
<keyword evidence="3" id="KW-0479">Metal-binding</keyword>
<dbReference type="PROSITE" id="PS00196">
    <property type="entry name" value="COPPER_BLUE"/>
    <property type="match status" value="1"/>
</dbReference>
<evidence type="ECO:0000256" key="7">
    <source>
        <dbReference type="SAM" id="Phobius"/>
    </source>
</evidence>
<dbReference type="GO" id="GO:0005507">
    <property type="term" value="F:copper ion binding"/>
    <property type="evidence" value="ECO:0007669"/>
    <property type="project" value="InterPro"/>
</dbReference>
<keyword evidence="4" id="KW-0249">Electron transport</keyword>
<comment type="caution">
    <text evidence="9">The sequence shown here is derived from an EMBL/GenBank/DDBJ whole genome shotgun (WGS) entry which is preliminary data.</text>
</comment>
<dbReference type="GO" id="GO:0016020">
    <property type="term" value="C:membrane"/>
    <property type="evidence" value="ECO:0007669"/>
    <property type="project" value="UniProtKB-SubCell"/>
</dbReference>
<keyword evidence="2" id="KW-0813">Transport</keyword>
<sequence length="193" mass="20305">MDTELSRRGFLASVAGIVGVGVTGEAAAQENTRTIDMTDDLVFAPDSAAVTPGTTVVWENVGSIGHSVTAYEDDIPEEAEFFASGGFDSEQAAREAYPDQGDIPGGESYEHTFEVEGTYDYFCIPHESVGMVATLEVTPDAGEEEGYTSLLPAKAQQLAVWAVAALVGVLGFTWALLKYGGEYGEGSEGGESE</sequence>
<evidence type="ECO:0000313" key="10">
    <source>
        <dbReference type="Proteomes" id="UP000471521"/>
    </source>
</evidence>
<evidence type="ECO:0000256" key="6">
    <source>
        <dbReference type="ARBA" id="ARBA00023136"/>
    </source>
</evidence>
<evidence type="ECO:0000256" key="4">
    <source>
        <dbReference type="ARBA" id="ARBA00022982"/>
    </source>
</evidence>
<keyword evidence="7" id="KW-1133">Transmembrane helix</keyword>
<accession>A0A6B0SVQ5</accession>
<dbReference type="Pfam" id="PF00127">
    <property type="entry name" value="Copper-bind"/>
    <property type="match status" value="1"/>
</dbReference>
<dbReference type="PANTHER" id="PTHR34192">
    <property type="entry name" value="PLASTOCYANIN MAJOR ISOFORM, CHLOROPLASTIC-RELATED"/>
    <property type="match status" value="1"/>
</dbReference>
<dbReference type="InterPro" id="IPR008972">
    <property type="entry name" value="Cupredoxin"/>
</dbReference>
<proteinExistence type="predicted"/>
<dbReference type="OrthoDB" id="4392at2157"/>